<feature type="region of interest" description="Disordered" evidence="1">
    <location>
        <begin position="1"/>
        <end position="97"/>
    </location>
</feature>
<dbReference type="AlphaFoldDB" id="A0A5J4YY20"/>
<keyword evidence="3" id="KW-1185">Reference proteome</keyword>
<sequence length="415" mass="45273">MSLSSSGGRGQMEEERSSNASADTEPNASIDAEPNASADAESNASADAESNASADAESNASADAEPNASADAEPNASADAEPNASADSSANGGSTQDPRAVAVFEEALGVLNAVLVGQRLVAQPVTMQLYYRISSIDGLGGVLGSAINYQHVDVCTDSQSPCHYDVLPTLGEMVFDAADFFNNVEYAAWRDFWVQVTLHEMLHMLGVGSFWVNRFPTRAGYNTRVECVATQAASYKYPGAKREWNLLGGQGAPPVEYNHWNGDGSNCKHWDESAMNVELMTTETNTILTPTTAAVEEKLSRVTLGAMEDLNYVVDWSHAETYIVPPSRRMAELETHSHAVLESVRRQDPDYLAKLEMYEATLHKQSERAKERKHLHEELKAGVIEEVWYPENYEAPLLDRAGHILVPERVVPVHL</sequence>
<dbReference type="PANTHER" id="PTHR34403">
    <property type="entry name" value="TOL-PAL SYSTEM PROTEIN TOLA"/>
    <property type="match status" value="1"/>
</dbReference>
<organism evidence="2 3">
    <name type="scientific">Porphyridium purpureum</name>
    <name type="common">Red alga</name>
    <name type="synonym">Porphyridium cruentum</name>
    <dbReference type="NCBI Taxonomy" id="35688"/>
    <lineage>
        <taxon>Eukaryota</taxon>
        <taxon>Rhodophyta</taxon>
        <taxon>Bangiophyceae</taxon>
        <taxon>Porphyridiales</taxon>
        <taxon>Porphyridiaceae</taxon>
        <taxon>Porphyridium</taxon>
    </lineage>
</organism>
<evidence type="ECO:0008006" key="4">
    <source>
        <dbReference type="Google" id="ProtNLM"/>
    </source>
</evidence>
<evidence type="ECO:0000313" key="3">
    <source>
        <dbReference type="Proteomes" id="UP000324585"/>
    </source>
</evidence>
<gene>
    <name evidence="2" type="ORF">FVE85_2183</name>
</gene>
<protein>
    <recommendedName>
        <fullName evidence="4">Leishmanolysin-like peptidase</fullName>
    </recommendedName>
</protein>
<dbReference type="EMBL" id="VRMN01000003">
    <property type="protein sequence ID" value="KAA8496028.1"/>
    <property type="molecule type" value="Genomic_DNA"/>
</dbReference>
<dbReference type="OrthoDB" id="48352at2759"/>
<feature type="compositionally biased region" description="Low complexity" evidence="1">
    <location>
        <begin position="31"/>
        <end position="94"/>
    </location>
</feature>
<dbReference type="InterPro" id="IPR050972">
    <property type="entry name" value="SDr-like"/>
</dbReference>
<dbReference type="SUPFAM" id="SSF55486">
    <property type="entry name" value="Metalloproteases ('zincins'), catalytic domain"/>
    <property type="match status" value="1"/>
</dbReference>
<name>A0A5J4YY20_PORPP</name>
<comment type="caution">
    <text evidence="2">The sequence shown here is derived from an EMBL/GenBank/DDBJ whole genome shotgun (WGS) entry which is preliminary data.</text>
</comment>
<accession>A0A5J4YY20</accession>
<evidence type="ECO:0000256" key="1">
    <source>
        <dbReference type="SAM" id="MobiDB-lite"/>
    </source>
</evidence>
<dbReference type="Proteomes" id="UP000324585">
    <property type="component" value="Unassembled WGS sequence"/>
</dbReference>
<feature type="compositionally biased region" description="Polar residues" evidence="1">
    <location>
        <begin position="18"/>
        <end position="27"/>
    </location>
</feature>
<evidence type="ECO:0000313" key="2">
    <source>
        <dbReference type="EMBL" id="KAA8496028.1"/>
    </source>
</evidence>
<dbReference type="Gene3D" id="3.90.132.10">
    <property type="entry name" value="Leishmanolysin , domain 2"/>
    <property type="match status" value="1"/>
</dbReference>
<reference evidence="3" key="1">
    <citation type="journal article" date="2019" name="Nat. Commun.">
        <title>Expansion of phycobilisome linker gene families in mesophilic red algae.</title>
        <authorList>
            <person name="Lee J."/>
            <person name="Kim D."/>
            <person name="Bhattacharya D."/>
            <person name="Yoon H.S."/>
        </authorList>
    </citation>
    <scope>NUCLEOTIDE SEQUENCE [LARGE SCALE GENOMIC DNA]</scope>
    <source>
        <strain evidence="3">CCMP 1328</strain>
    </source>
</reference>
<dbReference type="PANTHER" id="PTHR34403:SF8">
    <property type="entry name" value="TOL-PAL SYSTEM PROTEIN TOLA"/>
    <property type="match status" value="1"/>
</dbReference>
<proteinExistence type="predicted"/>